<accession>A0ABQ4CPJ3</accession>
<reference evidence="1 2" key="1">
    <citation type="submission" date="2021-01" db="EMBL/GenBank/DDBJ databases">
        <title>Whole genome shotgun sequence of Asanoa siamensis NBRC 107932.</title>
        <authorList>
            <person name="Komaki H."/>
            <person name="Tamura T."/>
        </authorList>
    </citation>
    <scope>NUCLEOTIDE SEQUENCE [LARGE SCALE GENOMIC DNA]</scope>
    <source>
        <strain evidence="1 2">NBRC 107932</strain>
    </source>
</reference>
<dbReference type="RefSeq" id="WP_203712986.1">
    <property type="nucleotide sequence ID" value="NZ_BONE01000018.1"/>
</dbReference>
<dbReference type="PANTHER" id="PTHR43235:SF1">
    <property type="entry name" value="GLUTAMINE AMIDOTRANSFERASE PB2B2.05-RELATED"/>
    <property type="match status" value="1"/>
</dbReference>
<evidence type="ECO:0000313" key="2">
    <source>
        <dbReference type="Proteomes" id="UP000604117"/>
    </source>
</evidence>
<dbReference type="InterPro" id="IPR011697">
    <property type="entry name" value="Peptidase_C26"/>
</dbReference>
<evidence type="ECO:0000313" key="1">
    <source>
        <dbReference type="EMBL" id="GIF73191.1"/>
    </source>
</evidence>
<dbReference type="Gene3D" id="3.40.50.880">
    <property type="match status" value="1"/>
</dbReference>
<dbReference type="EMBL" id="BONE01000018">
    <property type="protein sequence ID" value="GIF73191.1"/>
    <property type="molecule type" value="Genomic_DNA"/>
</dbReference>
<organism evidence="1 2">
    <name type="scientific">Asanoa siamensis</name>
    <dbReference type="NCBI Taxonomy" id="926357"/>
    <lineage>
        <taxon>Bacteria</taxon>
        <taxon>Bacillati</taxon>
        <taxon>Actinomycetota</taxon>
        <taxon>Actinomycetes</taxon>
        <taxon>Micromonosporales</taxon>
        <taxon>Micromonosporaceae</taxon>
        <taxon>Asanoa</taxon>
    </lineage>
</organism>
<dbReference type="Pfam" id="PF07722">
    <property type="entry name" value="Peptidase_C26"/>
    <property type="match status" value="1"/>
</dbReference>
<dbReference type="CDD" id="cd01745">
    <property type="entry name" value="GATase1_2"/>
    <property type="match status" value="1"/>
</dbReference>
<proteinExistence type="predicted"/>
<dbReference type="InterPro" id="IPR029062">
    <property type="entry name" value="Class_I_gatase-like"/>
</dbReference>
<dbReference type="Proteomes" id="UP000604117">
    <property type="component" value="Unassembled WGS sequence"/>
</dbReference>
<keyword evidence="1" id="KW-0378">Hydrolase</keyword>
<dbReference type="InterPro" id="IPR044668">
    <property type="entry name" value="PuuD-like"/>
</dbReference>
<dbReference type="GO" id="GO:0016787">
    <property type="term" value="F:hydrolase activity"/>
    <property type="evidence" value="ECO:0007669"/>
    <property type="project" value="UniProtKB-KW"/>
</dbReference>
<comment type="caution">
    <text evidence="1">The sequence shown here is derived from an EMBL/GenBank/DDBJ whole genome shotgun (WGS) entry which is preliminary data.</text>
</comment>
<name>A0ABQ4CPJ3_9ACTN</name>
<gene>
    <name evidence="1" type="ORF">Asi02nite_27090</name>
</gene>
<protein>
    <submittedName>
        <fullName evidence="1">Gamma-glutamyl-gamma-aminobutyrate hydrolase</fullName>
    </submittedName>
</protein>
<dbReference type="PROSITE" id="PS51273">
    <property type="entry name" value="GATASE_TYPE_1"/>
    <property type="match status" value="1"/>
</dbReference>
<sequence>MSRPVIGLTTYAEEARFGLNDTFAAVLPFAYVQAVHNSGGRAVLITPDAPDVDALEGLDGIVFTGGSDVDPALYGEPAHPTTQVKPERDAAEMLLLRAALAANLPTLAICRGMQLMSVAYGGKLHQHLPDVLGHDNHRPVSGPKFGFHRVDLAPGSLGRSLLGESVEVNSFHHQGVADPGKLTATGWCPEDNLIEVVEDQSLRFAIGVQWHPEDTTDHRLFAALVAAASTS</sequence>
<dbReference type="SUPFAM" id="SSF52317">
    <property type="entry name" value="Class I glutamine amidotransferase-like"/>
    <property type="match status" value="1"/>
</dbReference>
<dbReference type="PANTHER" id="PTHR43235">
    <property type="entry name" value="GLUTAMINE AMIDOTRANSFERASE PB2B2.05-RELATED"/>
    <property type="match status" value="1"/>
</dbReference>
<keyword evidence="2" id="KW-1185">Reference proteome</keyword>